<evidence type="ECO:0000256" key="2">
    <source>
        <dbReference type="ARBA" id="ARBA00022737"/>
    </source>
</evidence>
<evidence type="ECO:0000313" key="6">
    <source>
        <dbReference type="Proteomes" id="UP001620626"/>
    </source>
</evidence>
<dbReference type="InterPro" id="IPR045151">
    <property type="entry name" value="DCAF8"/>
</dbReference>
<name>A0ABD2KEC0_9BILA</name>
<evidence type="ECO:0000313" key="5">
    <source>
        <dbReference type="EMBL" id="KAL3101203.1"/>
    </source>
</evidence>
<dbReference type="SMART" id="SM00320">
    <property type="entry name" value="WD40"/>
    <property type="match status" value="6"/>
</dbReference>
<protein>
    <submittedName>
        <fullName evidence="5">Uncharacterized protein</fullName>
    </submittedName>
</protein>
<evidence type="ECO:0000256" key="1">
    <source>
        <dbReference type="ARBA" id="ARBA00022574"/>
    </source>
</evidence>
<dbReference type="InterPro" id="IPR036322">
    <property type="entry name" value="WD40_repeat_dom_sf"/>
</dbReference>
<feature type="region of interest" description="Disordered" evidence="4">
    <location>
        <begin position="438"/>
        <end position="473"/>
    </location>
</feature>
<dbReference type="PROSITE" id="PS50082">
    <property type="entry name" value="WD_REPEATS_2"/>
    <property type="match status" value="2"/>
</dbReference>
<dbReference type="PANTHER" id="PTHR15574">
    <property type="entry name" value="WD REPEAT DOMAIN-CONTAINING FAMILY"/>
    <property type="match status" value="1"/>
</dbReference>
<accession>A0ABD2KEC0</accession>
<dbReference type="Pfam" id="PF00400">
    <property type="entry name" value="WD40"/>
    <property type="match status" value="5"/>
</dbReference>
<keyword evidence="2" id="KW-0677">Repeat</keyword>
<feature type="repeat" description="WD" evidence="3">
    <location>
        <begin position="49"/>
        <end position="80"/>
    </location>
</feature>
<dbReference type="PROSITE" id="PS50294">
    <property type="entry name" value="WD_REPEATS_REGION"/>
    <property type="match status" value="1"/>
</dbReference>
<keyword evidence="1 3" id="KW-0853">WD repeat</keyword>
<gene>
    <name evidence="5" type="ORF">niasHT_027959</name>
</gene>
<comment type="caution">
    <text evidence="5">The sequence shown here is derived from an EMBL/GenBank/DDBJ whole genome shotgun (WGS) entry which is preliminary data.</text>
</comment>
<proteinExistence type="predicted"/>
<feature type="repeat" description="WD" evidence="3">
    <location>
        <begin position="324"/>
        <end position="356"/>
    </location>
</feature>
<dbReference type="SUPFAM" id="SSF50978">
    <property type="entry name" value="WD40 repeat-like"/>
    <property type="match status" value="1"/>
</dbReference>
<dbReference type="InterPro" id="IPR015943">
    <property type="entry name" value="WD40/YVTN_repeat-like_dom_sf"/>
</dbReference>
<dbReference type="Gene3D" id="2.130.10.10">
    <property type="entry name" value="YVTN repeat-like/Quinoprotein amine dehydrogenase"/>
    <property type="match status" value="2"/>
</dbReference>
<dbReference type="Proteomes" id="UP001620626">
    <property type="component" value="Unassembled WGS sequence"/>
</dbReference>
<dbReference type="EMBL" id="JBICBT010000783">
    <property type="protein sequence ID" value="KAL3101203.1"/>
    <property type="molecule type" value="Genomic_DNA"/>
</dbReference>
<evidence type="ECO:0000256" key="3">
    <source>
        <dbReference type="PROSITE-ProRule" id="PRU00221"/>
    </source>
</evidence>
<dbReference type="AlphaFoldDB" id="A0ABD2KEC0"/>
<dbReference type="InterPro" id="IPR001680">
    <property type="entry name" value="WD40_rpt"/>
</dbReference>
<dbReference type="PANTHER" id="PTHR15574:SF43">
    <property type="entry name" value="DDB1- AND CUL4-ASSOCIATED FACTOR 5"/>
    <property type="match status" value="1"/>
</dbReference>
<evidence type="ECO:0000256" key="4">
    <source>
        <dbReference type="SAM" id="MobiDB-lite"/>
    </source>
</evidence>
<sequence length="473" mass="53513">MANSAFSKFNCSPHTAEGLIYEREINGRPLCMRNIFEQSRKGFLYQRDLRAHTGCVNAVDFSPTEEWIVSGGDDLRVRLWRTADCCTSEKPAENSVAMKAIHHSNIFSLRFSHHTERIYSAGNDHRMHVHDIKTREKLRSYRASSTIYYIATHPSDDNVIAAASEDQNVYLFDLRGNEGDGLCTKLRQEGTAFCAVWNPQNHNIVAVCNKKTGLLVYDLRMSNNTYAEAGKITKSAICADWSPSGELLFCAISRSNPICFNLQNSEHLRLSDQKYSNICTIKSCSFAGDQYLVTGSDDWNIYVWKVPSNWDDFANGTVNVHSVLEGHRSIVNHVKYGPRSNLLLSCGVEKIIKCWSGLPLRDSYQNPKKRERISAILPDFLGDPDHGSMDSDTEEDLDTLQRFDFYYEQTLRSNRAFVSDLSSEEDDELANFVVHSVESEEDANDHESFFSEITSGLYSPSPMHSPDSQSDDN</sequence>
<keyword evidence="6" id="KW-1185">Reference proteome</keyword>
<organism evidence="5 6">
    <name type="scientific">Heterodera trifolii</name>
    <dbReference type="NCBI Taxonomy" id="157864"/>
    <lineage>
        <taxon>Eukaryota</taxon>
        <taxon>Metazoa</taxon>
        <taxon>Ecdysozoa</taxon>
        <taxon>Nematoda</taxon>
        <taxon>Chromadorea</taxon>
        <taxon>Rhabditida</taxon>
        <taxon>Tylenchina</taxon>
        <taxon>Tylenchomorpha</taxon>
        <taxon>Tylenchoidea</taxon>
        <taxon>Heteroderidae</taxon>
        <taxon>Heteroderinae</taxon>
        <taxon>Heterodera</taxon>
    </lineage>
</organism>
<reference evidence="5 6" key="1">
    <citation type="submission" date="2024-10" db="EMBL/GenBank/DDBJ databases">
        <authorList>
            <person name="Kim D."/>
        </authorList>
    </citation>
    <scope>NUCLEOTIDE SEQUENCE [LARGE SCALE GENOMIC DNA]</scope>
    <source>
        <strain evidence="5">BH-2024</strain>
    </source>
</reference>